<dbReference type="Proteomes" id="UP000199393">
    <property type="component" value="Chromosome I"/>
</dbReference>
<dbReference type="Pfam" id="PF13785">
    <property type="entry name" value="DUF4178"/>
    <property type="match status" value="1"/>
</dbReference>
<name>A0A1C3N846_9ACTN</name>
<evidence type="ECO:0000256" key="1">
    <source>
        <dbReference type="SAM" id="Phobius"/>
    </source>
</evidence>
<accession>A0A1C3N846</accession>
<dbReference type="STRING" id="307121.GA0070620_4312"/>
<organism evidence="3 4">
    <name type="scientific">Micromonospora krabiensis</name>
    <dbReference type="NCBI Taxonomy" id="307121"/>
    <lineage>
        <taxon>Bacteria</taxon>
        <taxon>Bacillati</taxon>
        <taxon>Actinomycetota</taxon>
        <taxon>Actinomycetes</taxon>
        <taxon>Micromonosporales</taxon>
        <taxon>Micromonosporaceae</taxon>
        <taxon>Micromonospora</taxon>
    </lineage>
</organism>
<dbReference type="RefSeq" id="WP_091593590.1">
    <property type="nucleotide sequence ID" value="NZ_JBHRWG010000004.1"/>
</dbReference>
<keyword evidence="1" id="KW-0472">Membrane</keyword>
<dbReference type="AlphaFoldDB" id="A0A1C3N846"/>
<keyword evidence="1" id="KW-1133">Transmembrane helix</keyword>
<sequence>MDGWVAYLVSTVVCLAVVVAVVVVVLVVRRTRASGRGVGAEVPRSDPRRLRPGDTVEIRGLSHRVRGSIRLVDEGWSWAEHLLDDPEGGSCRLSVQDRPELEVVLWAPEPGARLTAGAPVVDFAGRSYTWEESGQARYTATGATHLDPTGTMRYHDYRAPGGTRLSFEAYGEAGWSVARGEVLRPDEVTVHPEAGED</sequence>
<proteinExistence type="predicted"/>
<feature type="domain" description="DUF4178" evidence="2">
    <location>
        <begin position="51"/>
        <end position="185"/>
    </location>
</feature>
<evidence type="ECO:0000259" key="2">
    <source>
        <dbReference type="Pfam" id="PF13785"/>
    </source>
</evidence>
<dbReference type="InterPro" id="IPR025235">
    <property type="entry name" value="DUF4178"/>
</dbReference>
<gene>
    <name evidence="3" type="ORF">GA0070620_4312</name>
</gene>
<protein>
    <recommendedName>
        <fullName evidence="2">DUF4178 domain-containing protein</fullName>
    </recommendedName>
</protein>
<evidence type="ECO:0000313" key="4">
    <source>
        <dbReference type="Proteomes" id="UP000199393"/>
    </source>
</evidence>
<dbReference type="OrthoDB" id="3775810at2"/>
<reference evidence="4" key="1">
    <citation type="submission" date="2016-06" db="EMBL/GenBank/DDBJ databases">
        <authorList>
            <person name="Varghese N."/>
        </authorList>
    </citation>
    <scope>NUCLEOTIDE SEQUENCE [LARGE SCALE GENOMIC DNA]</scope>
    <source>
        <strain evidence="4">DSM 45344</strain>
    </source>
</reference>
<keyword evidence="4" id="KW-1185">Reference proteome</keyword>
<keyword evidence="1" id="KW-0812">Transmembrane</keyword>
<feature type="transmembrane region" description="Helical" evidence="1">
    <location>
        <begin position="6"/>
        <end position="28"/>
    </location>
</feature>
<evidence type="ECO:0000313" key="3">
    <source>
        <dbReference type="EMBL" id="SBV28758.1"/>
    </source>
</evidence>
<dbReference type="EMBL" id="LT598496">
    <property type="protein sequence ID" value="SBV28758.1"/>
    <property type="molecule type" value="Genomic_DNA"/>
</dbReference>